<keyword evidence="1 2" id="KW-0808">Transferase</keyword>
<organism evidence="2 3">
    <name type="scientific">Aureimonas flava</name>
    <dbReference type="NCBI Taxonomy" id="2320271"/>
    <lineage>
        <taxon>Bacteria</taxon>
        <taxon>Pseudomonadati</taxon>
        <taxon>Pseudomonadota</taxon>
        <taxon>Alphaproteobacteria</taxon>
        <taxon>Hyphomicrobiales</taxon>
        <taxon>Aurantimonadaceae</taxon>
        <taxon>Aureimonas</taxon>
    </lineage>
</organism>
<dbReference type="SUPFAM" id="SSF53756">
    <property type="entry name" value="UDP-Glycosyltransferase/glycogen phosphorylase"/>
    <property type="match status" value="1"/>
</dbReference>
<keyword evidence="3" id="KW-1185">Reference proteome</keyword>
<comment type="caution">
    <text evidence="2">The sequence shown here is derived from an EMBL/GenBank/DDBJ whole genome shotgun (WGS) entry which is preliminary data.</text>
</comment>
<accession>A0A3A1WQB6</accession>
<dbReference type="AlphaFoldDB" id="A0A3A1WQB6"/>
<dbReference type="Gene3D" id="3.40.50.2000">
    <property type="entry name" value="Glycogen Phosphorylase B"/>
    <property type="match status" value="2"/>
</dbReference>
<reference evidence="3" key="1">
    <citation type="submission" date="2018-09" db="EMBL/GenBank/DDBJ databases">
        <authorList>
            <person name="Tuo L."/>
        </authorList>
    </citation>
    <scope>NUCLEOTIDE SEQUENCE [LARGE SCALE GENOMIC DNA]</scope>
    <source>
        <strain evidence="3">M2BS4Y-1</strain>
    </source>
</reference>
<dbReference type="GO" id="GO:0016757">
    <property type="term" value="F:glycosyltransferase activity"/>
    <property type="evidence" value="ECO:0007669"/>
    <property type="project" value="TreeGrafter"/>
</dbReference>
<dbReference type="GO" id="GO:0009103">
    <property type="term" value="P:lipopolysaccharide biosynthetic process"/>
    <property type="evidence" value="ECO:0007669"/>
    <property type="project" value="TreeGrafter"/>
</dbReference>
<gene>
    <name evidence="2" type="ORF">D3218_06835</name>
</gene>
<dbReference type="Pfam" id="PF13692">
    <property type="entry name" value="Glyco_trans_1_4"/>
    <property type="match status" value="1"/>
</dbReference>
<sequence>MIAELADLGWRLRVLALPAAFPAPGPADHAATAEAFAGLDDGALVLVDGLAFGALPALARREAARLRLVALVHHPLALEDGLAPPVAEALRLSEREALAHARAMVATSATTARLLKIGFGVAATVAVAPPGTERPDRLPTTRDAPVPTILSVGALIPRKDHALLVDALARLADRPWRCRIVGSPTADPATAEMVRARVAAAGLERRIVLAGAVADVEAEYRAADIFALPSRFEGYGMAFAEAMAHGLPVVGCAGGAVAEVVPPEAGRLVEPGDAAGFAEALRALLDEPALRRDLALGAWQAAQGLPTWADSARILSDALEAVH</sequence>
<evidence type="ECO:0000256" key="1">
    <source>
        <dbReference type="ARBA" id="ARBA00022679"/>
    </source>
</evidence>
<dbReference type="PANTHER" id="PTHR46401">
    <property type="entry name" value="GLYCOSYLTRANSFERASE WBBK-RELATED"/>
    <property type="match status" value="1"/>
</dbReference>
<evidence type="ECO:0000313" key="2">
    <source>
        <dbReference type="EMBL" id="RIY02192.1"/>
    </source>
</evidence>
<name>A0A3A1WQB6_9HYPH</name>
<evidence type="ECO:0000313" key="3">
    <source>
        <dbReference type="Proteomes" id="UP000265750"/>
    </source>
</evidence>
<dbReference type="Proteomes" id="UP000265750">
    <property type="component" value="Unassembled WGS sequence"/>
</dbReference>
<dbReference type="EMBL" id="QYRN01000003">
    <property type="protein sequence ID" value="RIY02192.1"/>
    <property type="molecule type" value="Genomic_DNA"/>
</dbReference>
<proteinExistence type="predicted"/>
<protein>
    <submittedName>
        <fullName evidence="2">Glycosyltransferase</fullName>
    </submittedName>
</protein>
<dbReference type="PANTHER" id="PTHR46401:SF2">
    <property type="entry name" value="GLYCOSYLTRANSFERASE WBBK-RELATED"/>
    <property type="match status" value="1"/>
</dbReference>
<dbReference type="OrthoDB" id="9781738at2"/>